<gene>
    <name evidence="1" type="ORF">GCM10023185_02380</name>
</gene>
<accession>A0ABP8HY94</accession>
<reference evidence="2" key="1">
    <citation type="journal article" date="2019" name="Int. J. Syst. Evol. Microbiol.">
        <title>The Global Catalogue of Microorganisms (GCM) 10K type strain sequencing project: providing services to taxonomists for standard genome sequencing and annotation.</title>
        <authorList>
            <consortium name="The Broad Institute Genomics Platform"/>
            <consortium name="The Broad Institute Genome Sequencing Center for Infectious Disease"/>
            <person name="Wu L."/>
            <person name="Ma J."/>
        </authorList>
    </citation>
    <scope>NUCLEOTIDE SEQUENCE [LARGE SCALE GENOMIC DNA]</scope>
    <source>
        <strain evidence="2">JCM 17923</strain>
    </source>
</reference>
<protein>
    <recommendedName>
        <fullName evidence="3">PepSY domain-containing protein</fullName>
    </recommendedName>
</protein>
<name>A0ABP8HY94_9BACT</name>
<dbReference type="EMBL" id="BAABGZ010000006">
    <property type="protein sequence ID" value="GAA4347335.1"/>
    <property type="molecule type" value="Genomic_DNA"/>
</dbReference>
<organism evidence="1 2">
    <name type="scientific">Hymenobacter saemangeumensis</name>
    <dbReference type="NCBI Taxonomy" id="1084522"/>
    <lineage>
        <taxon>Bacteria</taxon>
        <taxon>Pseudomonadati</taxon>
        <taxon>Bacteroidota</taxon>
        <taxon>Cytophagia</taxon>
        <taxon>Cytophagales</taxon>
        <taxon>Hymenobacteraceae</taxon>
        <taxon>Hymenobacter</taxon>
    </lineage>
</organism>
<sequence length="179" mass="19878">MQDWKASRQAADEESLWDRRFNSAFAYYPAYVRDYKGNLVHISRYALKPGGGAGNGLPHGQHPASGPRTLPVMGAPAALRQALQFIGAQRYLWQDSIAETRLQREQDNLNATYRPTGELVTVCLPRTNAQALVWKFDVQAQQPRSRSYVYVDAYTGQVVLQEPMLELAGAASTAPANQP</sequence>
<evidence type="ECO:0000313" key="2">
    <source>
        <dbReference type="Proteomes" id="UP001501153"/>
    </source>
</evidence>
<comment type="caution">
    <text evidence="1">The sequence shown here is derived from an EMBL/GenBank/DDBJ whole genome shotgun (WGS) entry which is preliminary data.</text>
</comment>
<dbReference type="Proteomes" id="UP001501153">
    <property type="component" value="Unassembled WGS sequence"/>
</dbReference>
<evidence type="ECO:0000313" key="1">
    <source>
        <dbReference type="EMBL" id="GAA4347335.1"/>
    </source>
</evidence>
<keyword evidence="2" id="KW-1185">Reference proteome</keyword>
<proteinExistence type="predicted"/>
<evidence type="ECO:0008006" key="3">
    <source>
        <dbReference type="Google" id="ProtNLM"/>
    </source>
</evidence>